<dbReference type="EMBL" id="SNZB01000001">
    <property type="protein sequence ID" value="TDR23899.1"/>
    <property type="molecule type" value="Genomic_DNA"/>
</dbReference>
<dbReference type="Proteomes" id="UP000295724">
    <property type="component" value="Unassembled WGS sequence"/>
</dbReference>
<name>A0A4R6XZ32_9GAMM</name>
<keyword evidence="2" id="KW-1185">Reference proteome</keyword>
<reference evidence="1 2" key="1">
    <citation type="submission" date="2019-03" db="EMBL/GenBank/DDBJ databases">
        <title>Genomic Encyclopedia of Type Strains, Phase IV (KMG-IV): sequencing the most valuable type-strain genomes for metagenomic binning, comparative biology and taxonomic classification.</title>
        <authorList>
            <person name="Goeker M."/>
        </authorList>
    </citation>
    <scope>NUCLEOTIDE SEQUENCE [LARGE SCALE GENOMIC DNA]</scope>
    <source>
        <strain evidence="1 2">DSM 25488</strain>
    </source>
</reference>
<proteinExistence type="predicted"/>
<organism evidence="1 2">
    <name type="scientific">Marinicella litoralis</name>
    <dbReference type="NCBI Taxonomy" id="644220"/>
    <lineage>
        <taxon>Bacteria</taxon>
        <taxon>Pseudomonadati</taxon>
        <taxon>Pseudomonadota</taxon>
        <taxon>Gammaproteobacteria</taxon>
        <taxon>Lysobacterales</taxon>
        <taxon>Marinicellaceae</taxon>
        <taxon>Marinicella</taxon>
    </lineage>
</organism>
<evidence type="ECO:0000313" key="2">
    <source>
        <dbReference type="Proteomes" id="UP000295724"/>
    </source>
</evidence>
<accession>A0A4R6XZ32</accession>
<protein>
    <submittedName>
        <fullName evidence="1">Uncharacterized protein</fullName>
    </submittedName>
</protein>
<dbReference type="RefSeq" id="WP_099017493.1">
    <property type="nucleotide sequence ID" value="NZ_NIHB01000001.1"/>
</dbReference>
<evidence type="ECO:0000313" key="1">
    <source>
        <dbReference type="EMBL" id="TDR23899.1"/>
    </source>
</evidence>
<comment type="caution">
    <text evidence="1">The sequence shown here is derived from an EMBL/GenBank/DDBJ whole genome shotgun (WGS) entry which is preliminary data.</text>
</comment>
<dbReference type="AlphaFoldDB" id="A0A4R6XZ32"/>
<sequence>MQETRSLVMDIAPDVKLWRWLGSGSLELVFDVGSGYITSYQSDDVGYFANVLFINGHFKDHATALKKINQGGLS</sequence>
<gene>
    <name evidence="1" type="ORF">C8D91_0767</name>
</gene>